<name>A0A815RIW0_9BILA</name>
<protein>
    <submittedName>
        <fullName evidence="1">Uncharacterized protein</fullName>
    </submittedName>
</protein>
<evidence type="ECO:0000313" key="3">
    <source>
        <dbReference type="Proteomes" id="UP000663829"/>
    </source>
</evidence>
<proteinExistence type="predicted"/>
<gene>
    <name evidence="1" type="ORF">GPM918_LOCUS35710</name>
    <name evidence="2" type="ORF">SRO942_LOCUS36430</name>
</gene>
<sequence>MQRLDFIMEQKYNRDKNYYIFESSTNPDIALSADYRNKLSSIYANVLEKLLIVDLALHGFQYKSTTAKSNGGSVTQGSYFYYFTVATYIESAALPRGMLTILLNRIPNTWSYPDPHFSPTIPMGTPDDFFDYSNPTSTVNIIVRKLFNSFEMFEDYLHETLEKYNFQRTNYTSP</sequence>
<comment type="caution">
    <text evidence="1">The sequence shown here is derived from an EMBL/GenBank/DDBJ whole genome shotgun (WGS) entry which is preliminary data.</text>
</comment>
<dbReference type="Proteomes" id="UP000663829">
    <property type="component" value="Unassembled WGS sequence"/>
</dbReference>
<dbReference type="EMBL" id="CAJOBC010086400">
    <property type="protein sequence ID" value="CAF4343511.1"/>
    <property type="molecule type" value="Genomic_DNA"/>
</dbReference>
<dbReference type="EMBL" id="CAJNOQ010020928">
    <property type="protein sequence ID" value="CAF1477825.1"/>
    <property type="molecule type" value="Genomic_DNA"/>
</dbReference>
<organism evidence="1 3">
    <name type="scientific">Didymodactylos carnosus</name>
    <dbReference type="NCBI Taxonomy" id="1234261"/>
    <lineage>
        <taxon>Eukaryota</taxon>
        <taxon>Metazoa</taxon>
        <taxon>Spiralia</taxon>
        <taxon>Gnathifera</taxon>
        <taxon>Rotifera</taxon>
        <taxon>Eurotatoria</taxon>
        <taxon>Bdelloidea</taxon>
        <taxon>Philodinida</taxon>
        <taxon>Philodinidae</taxon>
        <taxon>Didymodactylos</taxon>
    </lineage>
</organism>
<keyword evidence="3" id="KW-1185">Reference proteome</keyword>
<accession>A0A815RIW0</accession>
<evidence type="ECO:0000313" key="2">
    <source>
        <dbReference type="EMBL" id="CAF4343511.1"/>
    </source>
</evidence>
<dbReference type="AlphaFoldDB" id="A0A815RIW0"/>
<dbReference type="Proteomes" id="UP000681722">
    <property type="component" value="Unassembled WGS sequence"/>
</dbReference>
<reference evidence="1" key="1">
    <citation type="submission" date="2021-02" db="EMBL/GenBank/DDBJ databases">
        <authorList>
            <person name="Nowell W R."/>
        </authorList>
    </citation>
    <scope>NUCLEOTIDE SEQUENCE</scope>
</reference>
<evidence type="ECO:0000313" key="1">
    <source>
        <dbReference type="EMBL" id="CAF1477825.1"/>
    </source>
</evidence>